<dbReference type="InterPro" id="IPR038355">
    <property type="entry name" value="TNFAIP8_sf"/>
</dbReference>
<dbReference type="PANTHER" id="PTHR12757:SF2">
    <property type="entry name" value="TUMOR NECROSIS FACTOR ALPHA-INDUCED PROTEIN 8-LIKE PROTEIN 1"/>
    <property type="match status" value="1"/>
</dbReference>
<evidence type="ECO:0000256" key="2">
    <source>
        <dbReference type="ARBA" id="ARBA00022490"/>
    </source>
</evidence>
<evidence type="ECO:0000256" key="1">
    <source>
        <dbReference type="ARBA" id="ARBA00004496"/>
    </source>
</evidence>
<evidence type="ECO:0000313" key="5">
    <source>
        <dbReference type="Proteomes" id="UP000694910"/>
    </source>
</evidence>
<dbReference type="InterPro" id="IPR008477">
    <property type="entry name" value="TNFAIP8-like"/>
</dbReference>
<dbReference type="RefSeq" id="XP_004441345.2">
    <property type="nucleotide sequence ID" value="XM_004441288.2"/>
</dbReference>
<name>A0ABM0I6C6_CERSS</name>
<accession>A0ABM0I6C6</accession>
<dbReference type="Gene3D" id="1.20.1440.160">
    <property type="entry name" value="Tumor necrosis factor alpha-induced protein 8-like"/>
    <property type="match status" value="1"/>
</dbReference>
<sequence>METRTKSCRPATQTPGLCVFHWLARQPGTPVVGPMDAFSSKSLALQAQKQLLGKVASRATAAAFLDEASSAVLDELYRATKEFTRSRAEARRLVRGLVKVALKVALLLRGGVLGADGLAALGRLRQRARRLALTALTFQQVAFSFDRRVLAAGLLECRDLLLQAAGPHLTAKSRGRIGHVFGRLADGDFLAALYGPAEPYRSHLGRLCDGLSRMLDDGSI</sequence>
<evidence type="ECO:0000256" key="4">
    <source>
        <dbReference type="ARBA" id="ARBA00039713"/>
    </source>
</evidence>
<dbReference type="PANTHER" id="PTHR12757">
    <property type="entry name" value="TUMOR NECROSIS FACTOR INDUCED PROTEIN"/>
    <property type="match status" value="1"/>
</dbReference>
<proteinExistence type="inferred from homology"/>
<protein>
    <recommendedName>
        <fullName evidence="4">Tumor necrosis factor alpha-induced protein 8-like protein 1</fullName>
    </recommendedName>
</protein>
<comment type="similarity">
    <text evidence="3">Belongs to the TNFAIP8 family.</text>
</comment>
<dbReference type="Pfam" id="PF05527">
    <property type="entry name" value="TNFAIP8"/>
    <property type="match status" value="1"/>
</dbReference>
<comment type="subcellular location">
    <subcellularLocation>
        <location evidence="1">Cytoplasm</location>
    </subcellularLocation>
</comment>
<keyword evidence="5" id="KW-1185">Reference proteome</keyword>
<evidence type="ECO:0000313" key="6">
    <source>
        <dbReference type="RefSeq" id="XP_004441345.2"/>
    </source>
</evidence>
<organism evidence="5 6">
    <name type="scientific">Ceratotherium simum simum</name>
    <name type="common">Southern white rhinoceros</name>
    <dbReference type="NCBI Taxonomy" id="73337"/>
    <lineage>
        <taxon>Eukaryota</taxon>
        <taxon>Metazoa</taxon>
        <taxon>Chordata</taxon>
        <taxon>Craniata</taxon>
        <taxon>Vertebrata</taxon>
        <taxon>Euteleostomi</taxon>
        <taxon>Mammalia</taxon>
        <taxon>Eutheria</taxon>
        <taxon>Laurasiatheria</taxon>
        <taxon>Perissodactyla</taxon>
        <taxon>Rhinocerotidae</taxon>
        <taxon>Ceratotherium</taxon>
    </lineage>
</organism>
<dbReference type="GeneID" id="101392403"/>
<evidence type="ECO:0000256" key="3">
    <source>
        <dbReference type="ARBA" id="ARBA00038267"/>
    </source>
</evidence>
<gene>
    <name evidence="6" type="primary">LOC101392403</name>
</gene>
<reference evidence="6" key="1">
    <citation type="submission" date="2025-08" db="UniProtKB">
        <authorList>
            <consortium name="RefSeq"/>
        </authorList>
    </citation>
    <scope>IDENTIFICATION</scope>
</reference>
<dbReference type="Proteomes" id="UP000694910">
    <property type="component" value="Unplaced"/>
</dbReference>
<keyword evidence="2" id="KW-0963">Cytoplasm</keyword>